<organism evidence="1 2">
    <name type="scientific">Caballeronia pedi</name>
    <dbReference type="NCBI Taxonomy" id="1777141"/>
    <lineage>
        <taxon>Bacteria</taxon>
        <taxon>Pseudomonadati</taxon>
        <taxon>Pseudomonadota</taxon>
        <taxon>Betaproteobacteria</taxon>
        <taxon>Burkholderiales</taxon>
        <taxon>Burkholderiaceae</taxon>
        <taxon>Caballeronia</taxon>
    </lineage>
</organism>
<sequence length="96" mass="10599">MTITNNEYPIAALNDFLKVPEEKIDACLADFKQWLGLARQSAVITSMLESFSGVPGGTALFRNSFIWIDDGTPGIRAIQITDEHDKEVVRIAVTTD</sequence>
<dbReference type="AlphaFoldDB" id="A0A158E6J0"/>
<dbReference type="STRING" id="1777141.AWB80_08155"/>
<evidence type="ECO:0000313" key="1">
    <source>
        <dbReference type="EMBL" id="SAL01567.1"/>
    </source>
</evidence>
<reference evidence="1" key="1">
    <citation type="submission" date="2016-01" db="EMBL/GenBank/DDBJ databases">
        <authorList>
            <person name="Peeters C."/>
        </authorList>
    </citation>
    <scope>NUCLEOTIDE SEQUENCE [LARGE SCALE GENOMIC DNA]</scope>
    <source>
        <strain evidence="1">LMG 29323</strain>
    </source>
</reference>
<dbReference type="EMBL" id="FCOE02000068">
    <property type="protein sequence ID" value="SAL01567.1"/>
    <property type="molecule type" value="Genomic_DNA"/>
</dbReference>
<dbReference type="Proteomes" id="UP000054911">
    <property type="component" value="Unassembled WGS sequence"/>
</dbReference>
<name>A0A158E6J0_9BURK</name>
<protein>
    <submittedName>
        <fullName evidence="1">Uncharacterized protein</fullName>
    </submittedName>
</protein>
<comment type="caution">
    <text evidence="1">The sequence shown here is derived from an EMBL/GenBank/DDBJ whole genome shotgun (WGS) entry which is preliminary data.</text>
</comment>
<proteinExistence type="predicted"/>
<keyword evidence="2" id="KW-1185">Reference proteome</keyword>
<evidence type="ECO:0000313" key="2">
    <source>
        <dbReference type="Proteomes" id="UP000054911"/>
    </source>
</evidence>
<accession>A0A158E6J0</accession>
<dbReference type="RefSeq" id="WP_061180324.1">
    <property type="nucleotide sequence ID" value="NZ_FCOE02000068.1"/>
</dbReference>
<gene>
    <name evidence="1" type="ORF">AWB80_08155</name>
</gene>